<reference evidence="1" key="1">
    <citation type="submission" date="2021-06" db="EMBL/GenBank/DDBJ databases">
        <authorList>
            <person name="Kallberg Y."/>
            <person name="Tangrot J."/>
            <person name="Rosling A."/>
        </authorList>
    </citation>
    <scope>NUCLEOTIDE SEQUENCE</scope>
    <source>
        <strain evidence="1">UK204</strain>
    </source>
</reference>
<evidence type="ECO:0000313" key="2">
    <source>
        <dbReference type="Proteomes" id="UP000789570"/>
    </source>
</evidence>
<accession>A0A9N9J6N2</accession>
<dbReference type="Proteomes" id="UP000789570">
    <property type="component" value="Unassembled WGS sequence"/>
</dbReference>
<keyword evidence="2" id="KW-1185">Reference proteome</keyword>
<proteinExistence type="predicted"/>
<protein>
    <submittedName>
        <fullName evidence="1">12055_t:CDS:1</fullName>
    </submittedName>
</protein>
<name>A0A9N9J6N2_9GLOM</name>
<feature type="non-terminal residue" evidence="1">
    <location>
        <position position="1"/>
    </location>
</feature>
<dbReference type="EMBL" id="CAJVPQ010026232">
    <property type="protein sequence ID" value="CAG8768296.1"/>
    <property type="molecule type" value="Genomic_DNA"/>
</dbReference>
<dbReference type="AlphaFoldDB" id="A0A9N9J6N2"/>
<dbReference type="OrthoDB" id="2422711at2759"/>
<organism evidence="1 2">
    <name type="scientific">Funneliformis caledonium</name>
    <dbReference type="NCBI Taxonomy" id="1117310"/>
    <lineage>
        <taxon>Eukaryota</taxon>
        <taxon>Fungi</taxon>
        <taxon>Fungi incertae sedis</taxon>
        <taxon>Mucoromycota</taxon>
        <taxon>Glomeromycotina</taxon>
        <taxon>Glomeromycetes</taxon>
        <taxon>Glomerales</taxon>
        <taxon>Glomeraceae</taxon>
        <taxon>Funneliformis</taxon>
    </lineage>
</organism>
<feature type="non-terminal residue" evidence="1">
    <location>
        <position position="184"/>
    </location>
</feature>
<gene>
    <name evidence="1" type="ORF">FCALED_LOCUS17366</name>
</gene>
<comment type="caution">
    <text evidence="1">The sequence shown here is derived from an EMBL/GenBank/DDBJ whole genome shotgun (WGS) entry which is preliminary data.</text>
</comment>
<sequence>QHNEIAGKSKFLVNAVGIISSRHQDTNIFIHITAFYPKDMTQDADLERFKKGDIIQVQGRFSITEIEVDDSKVKLIKVIASNICVLGLDEEDLPRSSISVTLVDIVSDNPEISDDKITLNITAREYLNDQLNGSLLFNLYHFSKEAHLLSISTKASRESSSSLSYKPSNYVWEKKHTNEQPSSS</sequence>
<evidence type="ECO:0000313" key="1">
    <source>
        <dbReference type="EMBL" id="CAG8768296.1"/>
    </source>
</evidence>